<organism evidence="2">
    <name type="scientific">marine metagenome</name>
    <dbReference type="NCBI Taxonomy" id="408172"/>
    <lineage>
        <taxon>unclassified sequences</taxon>
        <taxon>metagenomes</taxon>
        <taxon>ecological metagenomes</taxon>
    </lineage>
</organism>
<feature type="region of interest" description="Disordered" evidence="1">
    <location>
        <begin position="31"/>
        <end position="52"/>
    </location>
</feature>
<accession>A0A382SGE0</accession>
<evidence type="ECO:0000313" key="2">
    <source>
        <dbReference type="EMBL" id="SVD07981.1"/>
    </source>
</evidence>
<evidence type="ECO:0000256" key="1">
    <source>
        <dbReference type="SAM" id="MobiDB-lite"/>
    </source>
</evidence>
<gene>
    <name evidence="2" type="ORF">METZ01_LOCUS360835</name>
</gene>
<feature type="non-terminal residue" evidence="2">
    <location>
        <position position="1"/>
    </location>
</feature>
<reference evidence="2" key="1">
    <citation type="submission" date="2018-05" db="EMBL/GenBank/DDBJ databases">
        <authorList>
            <person name="Lanie J.A."/>
            <person name="Ng W.-L."/>
            <person name="Kazmierczak K.M."/>
            <person name="Andrzejewski T.M."/>
            <person name="Davidsen T.M."/>
            <person name="Wayne K.J."/>
            <person name="Tettelin H."/>
            <person name="Glass J.I."/>
            <person name="Rusch D."/>
            <person name="Podicherti R."/>
            <person name="Tsui H.-C.T."/>
            <person name="Winkler M.E."/>
        </authorList>
    </citation>
    <scope>NUCLEOTIDE SEQUENCE</scope>
</reference>
<proteinExistence type="predicted"/>
<dbReference type="EMBL" id="UINC01128312">
    <property type="protein sequence ID" value="SVD07981.1"/>
    <property type="molecule type" value="Genomic_DNA"/>
</dbReference>
<feature type="non-terminal residue" evidence="2">
    <location>
        <position position="69"/>
    </location>
</feature>
<dbReference type="AlphaFoldDB" id="A0A382SGE0"/>
<sequence>VLKVFIPATPSRRFSSRQDLPLIYQMVKSRIPRPPMPTHSQQFVGRSPKRLQKSTPAFPHVFLATGAPH</sequence>
<name>A0A382SGE0_9ZZZZ</name>
<protein>
    <submittedName>
        <fullName evidence="2">Uncharacterized protein</fullName>
    </submittedName>
</protein>